<name>A0A402DW29_9CELL</name>
<dbReference type="RefSeq" id="WP_130782999.1">
    <property type="nucleotide sequence ID" value="NZ_BIMR01000378.1"/>
</dbReference>
<protein>
    <submittedName>
        <fullName evidence="6">Membrane protein</fullName>
    </submittedName>
</protein>
<accession>A0A402DW29</accession>
<dbReference type="Pfam" id="PF09685">
    <property type="entry name" value="MamF_MmsF"/>
    <property type="match status" value="1"/>
</dbReference>
<dbReference type="OrthoDB" id="9808930at2"/>
<proteinExistence type="predicted"/>
<keyword evidence="7" id="KW-1185">Reference proteome</keyword>
<evidence type="ECO:0000256" key="5">
    <source>
        <dbReference type="SAM" id="Phobius"/>
    </source>
</evidence>
<feature type="transmembrane region" description="Helical" evidence="5">
    <location>
        <begin position="25"/>
        <end position="49"/>
    </location>
</feature>
<sequence>MTYDKPAAPYPAPNPPLRPDEERTWAIVGHLAPLVGVGFLAPLVIWLVFKGRGAYLENQSKESLNFQLTLLVAYVVVGIASLVTLGIAAILFLPLAVVQIVFAILAAVATSRYEWYRYPMNIRFIS</sequence>
<keyword evidence="4 5" id="KW-0472">Membrane</keyword>
<dbReference type="AlphaFoldDB" id="A0A402DW29"/>
<evidence type="ECO:0000313" key="7">
    <source>
        <dbReference type="Proteomes" id="UP000289954"/>
    </source>
</evidence>
<comment type="caution">
    <text evidence="6">The sequence shown here is derived from an EMBL/GenBank/DDBJ whole genome shotgun (WGS) entry which is preliminary data.</text>
</comment>
<dbReference type="Proteomes" id="UP000289954">
    <property type="component" value="Unassembled WGS sequence"/>
</dbReference>
<comment type="subcellular location">
    <subcellularLocation>
        <location evidence="1">Membrane</location>
        <topology evidence="1">Multi-pass membrane protein</topology>
    </subcellularLocation>
</comment>
<dbReference type="InterPro" id="IPR019109">
    <property type="entry name" value="MamF_MmsF"/>
</dbReference>
<dbReference type="EMBL" id="BIMR01000378">
    <property type="protein sequence ID" value="GCE78327.1"/>
    <property type="molecule type" value="Genomic_DNA"/>
</dbReference>
<gene>
    <name evidence="6" type="ORF">CBZ_33830</name>
</gene>
<evidence type="ECO:0000256" key="4">
    <source>
        <dbReference type="ARBA" id="ARBA00023136"/>
    </source>
</evidence>
<organism evidence="6 7">
    <name type="scientific">Cellulomonas biazotea</name>
    <dbReference type="NCBI Taxonomy" id="1709"/>
    <lineage>
        <taxon>Bacteria</taxon>
        <taxon>Bacillati</taxon>
        <taxon>Actinomycetota</taxon>
        <taxon>Actinomycetes</taxon>
        <taxon>Micrococcales</taxon>
        <taxon>Cellulomonadaceae</taxon>
        <taxon>Cellulomonas</taxon>
    </lineage>
</organism>
<evidence type="ECO:0000256" key="2">
    <source>
        <dbReference type="ARBA" id="ARBA00022692"/>
    </source>
</evidence>
<feature type="transmembrane region" description="Helical" evidence="5">
    <location>
        <begin position="70"/>
        <end position="90"/>
    </location>
</feature>
<evidence type="ECO:0000313" key="6">
    <source>
        <dbReference type="EMBL" id="GCE78327.1"/>
    </source>
</evidence>
<keyword evidence="3 5" id="KW-1133">Transmembrane helix</keyword>
<reference evidence="6 7" key="1">
    <citation type="submission" date="2019-01" db="EMBL/GenBank/DDBJ databases">
        <title>Draft genome sequence of Cellulomonas takizawaensis strain TKZ-21.</title>
        <authorList>
            <person name="Yamamura H."/>
            <person name="Hayashi T."/>
            <person name="Hamada M."/>
            <person name="Serisawa Y."/>
            <person name="Matsuyama K."/>
            <person name="Nakagawa Y."/>
            <person name="Otoguro M."/>
            <person name="Yanagida F."/>
            <person name="Hayakawa M."/>
        </authorList>
    </citation>
    <scope>NUCLEOTIDE SEQUENCE [LARGE SCALE GENOMIC DNA]</scope>
    <source>
        <strain evidence="6 7">NBRC12680</strain>
    </source>
</reference>
<feature type="transmembrane region" description="Helical" evidence="5">
    <location>
        <begin position="96"/>
        <end position="115"/>
    </location>
</feature>
<evidence type="ECO:0000256" key="1">
    <source>
        <dbReference type="ARBA" id="ARBA00004141"/>
    </source>
</evidence>
<evidence type="ECO:0000256" key="3">
    <source>
        <dbReference type="ARBA" id="ARBA00022989"/>
    </source>
</evidence>
<keyword evidence="2 5" id="KW-0812">Transmembrane</keyword>